<comment type="similarity">
    <text evidence="3">Belongs to the acetyltransferase family.</text>
</comment>
<accession>A0AAN8EMK6</accession>
<dbReference type="Proteomes" id="UP001331761">
    <property type="component" value="Unassembled WGS sequence"/>
</dbReference>
<keyword evidence="5 9" id="KW-0812">Transmembrane</keyword>
<evidence type="ECO:0000259" key="10">
    <source>
        <dbReference type="PROSITE" id="PS51186"/>
    </source>
</evidence>
<dbReference type="InterPro" id="IPR012446">
    <property type="entry name" value="CRAC_channel"/>
</dbReference>
<comment type="caution">
    <text evidence="11">The sequence shown here is derived from an EMBL/GenBank/DDBJ whole genome shotgun (WGS) entry which is preliminary data.</text>
</comment>
<evidence type="ECO:0000256" key="2">
    <source>
        <dbReference type="ARBA" id="ARBA00008062"/>
    </source>
</evidence>
<evidence type="ECO:0000256" key="9">
    <source>
        <dbReference type="SAM" id="Phobius"/>
    </source>
</evidence>
<dbReference type="Pfam" id="PF07856">
    <property type="entry name" value="Orai-1"/>
    <property type="match status" value="1"/>
</dbReference>
<dbReference type="InterPro" id="IPR000182">
    <property type="entry name" value="GNAT_dom"/>
</dbReference>
<name>A0AAN8EMK6_TRICO</name>
<dbReference type="PANTHER" id="PTHR10545:SF29">
    <property type="entry name" value="GH14572P-RELATED"/>
    <property type="match status" value="1"/>
</dbReference>
<evidence type="ECO:0000256" key="8">
    <source>
        <dbReference type="ARBA" id="ARBA00023315"/>
    </source>
</evidence>
<dbReference type="AlphaFoldDB" id="A0AAN8EMK6"/>
<dbReference type="Gene3D" id="1.20.140.140">
    <property type="entry name" value="Calcium release-activated calcium channel protein Orai"/>
    <property type="match status" value="1"/>
</dbReference>
<comment type="subcellular location">
    <subcellularLocation>
        <location evidence="1">Membrane</location>
        <topology evidence="1">Multi-pass membrane protein</topology>
    </subcellularLocation>
</comment>
<feature type="domain" description="N-acetyltransferase" evidence="10">
    <location>
        <begin position="104"/>
        <end position="264"/>
    </location>
</feature>
<comment type="similarity">
    <text evidence="2">Belongs to the Orai family.</text>
</comment>
<dbReference type="PROSITE" id="PS51186">
    <property type="entry name" value="GNAT"/>
    <property type="match status" value="1"/>
</dbReference>
<keyword evidence="7 9" id="KW-0472">Membrane</keyword>
<dbReference type="InterPro" id="IPR051016">
    <property type="entry name" value="Diverse_Substrate_AcTransf"/>
</dbReference>
<dbReference type="SUPFAM" id="SSF55729">
    <property type="entry name" value="Acyl-CoA N-acyltransferases (Nat)"/>
    <property type="match status" value="1"/>
</dbReference>
<dbReference type="GO" id="GO:0016020">
    <property type="term" value="C:membrane"/>
    <property type="evidence" value="ECO:0007669"/>
    <property type="project" value="UniProtKB-SubCell"/>
</dbReference>
<dbReference type="EMBL" id="WIXE01026002">
    <property type="protein sequence ID" value="KAK5964281.1"/>
    <property type="molecule type" value="Genomic_DNA"/>
</dbReference>
<keyword evidence="4" id="KW-0808">Transferase</keyword>
<proteinExistence type="inferred from homology"/>
<reference evidence="11 12" key="1">
    <citation type="submission" date="2019-10" db="EMBL/GenBank/DDBJ databases">
        <title>Assembly and Annotation for the nematode Trichostrongylus colubriformis.</title>
        <authorList>
            <person name="Martin J."/>
        </authorList>
    </citation>
    <scope>NUCLEOTIDE SEQUENCE [LARGE SCALE GENOMIC DNA]</scope>
    <source>
        <strain evidence="11">G859</strain>
        <tissue evidence="11">Whole worm</tissue>
    </source>
</reference>
<evidence type="ECO:0000256" key="1">
    <source>
        <dbReference type="ARBA" id="ARBA00004141"/>
    </source>
</evidence>
<dbReference type="GO" id="GO:0008080">
    <property type="term" value="F:N-acetyltransferase activity"/>
    <property type="evidence" value="ECO:0007669"/>
    <property type="project" value="TreeGrafter"/>
</dbReference>
<evidence type="ECO:0000313" key="11">
    <source>
        <dbReference type="EMBL" id="KAK5964281.1"/>
    </source>
</evidence>
<evidence type="ECO:0000256" key="4">
    <source>
        <dbReference type="ARBA" id="ARBA00022679"/>
    </source>
</evidence>
<dbReference type="Gene3D" id="3.40.630.30">
    <property type="match status" value="1"/>
</dbReference>
<keyword evidence="8" id="KW-0012">Acyltransferase</keyword>
<dbReference type="PANTHER" id="PTHR10545">
    <property type="entry name" value="DIAMINE N-ACETYLTRANSFERASE"/>
    <property type="match status" value="1"/>
</dbReference>
<organism evidence="11 12">
    <name type="scientific">Trichostrongylus colubriformis</name>
    <name type="common">Black scour worm</name>
    <dbReference type="NCBI Taxonomy" id="6319"/>
    <lineage>
        <taxon>Eukaryota</taxon>
        <taxon>Metazoa</taxon>
        <taxon>Ecdysozoa</taxon>
        <taxon>Nematoda</taxon>
        <taxon>Chromadorea</taxon>
        <taxon>Rhabditida</taxon>
        <taxon>Rhabditina</taxon>
        <taxon>Rhabditomorpha</taxon>
        <taxon>Strongyloidea</taxon>
        <taxon>Trichostrongylidae</taxon>
        <taxon>Trichostrongylus</taxon>
    </lineage>
</organism>
<dbReference type="InterPro" id="IPR016181">
    <property type="entry name" value="Acyl_CoA_acyltransferase"/>
</dbReference>
<keyword evidence="12" id="KW-1185">Reference proteome</keyword>
<gene>
    <name evidence="11" type="ORF">GCK32_016155</name>
</gene>
<feature type="transmembrane region" description="Helical" evidence="9">
    <location>
        <begin position="65"/>
        <end position="86"/>
    </location>
</feature>
<protein>
    <submittedName>
        <fullName evidence="11">Diamine acetyltransferase 2</fullName>
    </submittedName>
</protein>
<dbReference type="Pfam" id="PF00583">
    <property type="entry name" value="Acetyltransf_1"/>
    <property type="match status" value="1"/>
</dbReference>
<dbReference type="InterPro" id="IPR038350">
    <property type="entry name" value="Orai_sf"/>
</dbReference>
<dbReference type="CDD" id="cd04301">
    <property type="entry name" value="NAT_SF"/>
    <property type="match status" value="1"/>
</dbReference>
<feature type="transmembrane region" description="Helical" evidence="9">
    <location>
        <begin position="30"/>
        <end position="53"/>
    </location>
</feature>
<evidence type="ECO:0000256" key="7">
    <source>
        <dbReference type="ARBA" id="ARBA00023136"/>
    </source>
</evidence>
<sequence length="265" mass="30384">MMSTCILPYMEATGCTQDSPHIRLKFYIDLSWIFSTCIGLLLFLVEIGIIFFVKFTSVDYAIAGYITTAMLIPVVVVFVIFSYLIHRSRVSHTLGRFKDKVMAVSVTRATPADAPILMSMVRELADFEKMPEAVKIDDARLAADLEKKSVDGFVLHEGDEPAAMLLFYYAYSTWEGQYIHMEDLYVRPQFRRKGYGRLLWRELAMLAKRSQVERLQWNVLDWNSNAIAFYETLPCENLSKKEGWLLYRLDADGIAALAEKKTAAR</sequence>
<evidence type="ECO:0000313" key="12">
    <source>
        <dbReference type="Proteomes" id="UP001331761"/>
    </source>
</evidence>
<evidence type="ECO:0000256" key="6">
    <source>
        <dbReference type="ARBA" id="ARBA00022989"/>
    </source>
</evidence>
<evidence type="ECO:0000256" key="5">
    <source>
        <dbReference type="ARBA" id="ARBA00022692"/>
    </source>
</evidence>
<evidence type="ECO:0000256" key="3">
    <source>
        <dbReference type="ARBA" id="ARBA00008694"/>
    </source>
</evidence>
<keyword evidence="6 9" id="KW-1133">Transmembrane helix</keyword>
<dbReference type="FunFam" id="3.40.630.30:FF:000064">
    <property type="entry name" value="GNAT family acetyltransferase"/>
    <property type="match status" value="1"/>
</dbReference>